<dbReference type="PANTHER" id="PTHR34194:SF2">
    <property type="entry name" value="F14J8.16 PROTEIN"/>
    <property type="match status" value="1"/>
</dbReference>
<sequence length="577" mass="65379">MSSDDECKSRLARRLKRRSIANYNFTKKCKKNSFKLEDVSVDLDDHVSADDNARYSNDCHDDGKTEKSSEQVGDPQPNMCWDDDVVDPDYKIFLENLREDNQSYVVELVISNGMSVLIKYERKEGLSDGLLKLDRWATFKSCPRRESTKTARTLRTDSKRKIQSPNDLGNVSGVERTGKTEAGITLRNASKRGKMESPHVLSGSSFKKSKINETTKNLSALKIEKTVTPNFLSSKTRTSRIWRINSQREKAENLNILSNISSTKKTRKQSRLTNVSRKESTEAPETIRDVRGKENKNSMRDVKEENEYPFSGGTNGCLYKRYGTTNCNLGVESDMIDENYREFLNCLRADGKNFVFTPASGIPVIYEAGAESSGDPEIIAAGKNPFCGGDHSPFISSKCDPNVCLSTPDSGIPVKYEVDAESSDDSEIIAMDKNPFCDGYRTPFTSSKCDSIIDLDSKKSNGSPGSSSHSQFRMELMEILGRPYTKKEYEVLLHEVSYKKPLEHQRILRGRTISYALDSFGKSYLDQYPDFRRKIASVQHDRYKVLNLLRGFYFWLKGFYKDDGGHEECSLSHRKDT</sequence>
<proteinExistence type="predicted"/>
<evidence type="ECO:0000256" key="1">
    <source>
        <dbReference type="SAM" id="MobiDB-lite"/>
    </source>
</evidence>
<dbReference type="AlphaFoldDB" id="A0A660KUS0"/>
<dbReference type="EMBL" id="CM017324">
    <property type="protein sequence ID" value="KAE8038029.1"/>
    <property type="molecule type" value="Genomic_DNA"/>
</dbReference>
<protein>
    <submittedName>
        <fullName evidence="2">Uncharacterized protein</fullName>
    </submittedName>
</protein>
<feature type="compositionally biased region" description="Basic and acidic residues" evidence="1">
    <location>
        <begin position="276"/>
        <end position="298"/>
    </location>
</feature>
<accession>A0A660KUS0</accession>
<feature type="compositionally biased region" description="Basic and acidic residues" evidence="1">
    <location>
        <begin position="52"/>
        <end position="69"/>
    </location>
</feature>
<dbReference type="PANTHER" id="PTHR34194">
    <property type="entry name" value="F14J8.16 PROTEIN"/>
    <property type="match status" value="1"/>
</dbReference>
<evidence type="ECO:0000313" key="3">
    <source>
        <dbReference type="Proteomes" id="UP000327013"/>
    </source>
</evidence>
<keyword evidence="3" id="KW-1185">Reference proteome</keyword>
<feature type="region of interest" description="Disordered" evidence="1">
    <location>
        <begin position="52"/>
        <end position="78"/>
    </location>
</feature>
<reference evidence="2 3" key="1">
    <citation type="submission" date="2019-06" db="EMBL/GenBank/DDBJ databases">
        <title>A chromosomal-level reference genome of Carpinus fangiana (Coryloideae, Betulaceae).</title>
        <authorList>
            <person name="Yang X."/>
            <person name="Wang Z."/>
            <person name="Zhang L."/>
            <person name="Hao G."/>
            <person name="Liu J."/>
            <person name="Yang Y."/>
        </authorList>
    </citation>
    <scope>NUCLEOTIDE SEQUENCE [LARGE SCALE GENOMIC DNA]</scope>
    <source>
        <strain evidence="2">Cfa_2016G</strain>
        <tissue evidence="2">Leaf</tissue>
    </source>
</reference>
<evidence type="ECO:0000313" key="2">
    <source>
        <dbReference type="EMBL" id="KAE8038029.1"/>
    </source>
</evidence>
<feature type="region of interest" description="Disordered" evidence="1">
    <location>
        <begin position="260"/>
        <end position="298"/>
    </location>
</feature>
<name>A0A660KUS0_9ROSI</name>
<dbReference type="Proteomes" id="UP000327013">
    <property type="component" value="Chromosome 4"/>
</dbReference>
<dbReference type="OrthoDB" id="298344at2759"/>
<organism evidence="2 3">
    <name type="scientific">Carpinus fangiana</name>
    <dbReference type="NCBI Taxonomy" id="176857"/>
    <lineage>
        <taxon>Eukaryota</taxon>
        <taxon>Viridiplantae</taxon>
        <taxon>Streptophyta</taxon>
        <taxon>Embryophyta</taxon>
        <taxon>Tracheophyta</taxon>
        <taxon>Spermatophyta</taxon>
        <taxon>Magnoliopsida</taxon>
        <taxon>eudicotyledons</taxon>
        <taxon>Gunneridae</taxon>
        <taxon>Pentapetalae</taxon>
        <taxon>rosids</taxon>
        <taxon>fabids</taxon>
        <taxon>Fagales</taxon>
        <taxon>Betulaceae</taxon>
        <taxon>Carpinus</taxon>
    </lineage>
</organism>
<feature type="compositionally biased region" description="Basic and acidic residues" evidence="1">
    <location>
        <begin position="147"/>
        <end position="160"/>
    </location>
</feature>
<gene>
    <name evidence="2" type="ORF">FH972_010576</name>
</gene>
<feature type="region of interest" description="Disordered" evidence="1">
    <location>
        <begin position="147"/>
        <end position="174"/>
    </location>
</feature>